<evidence type="ECO:0000313" key="3">
    <source>
        <dbReference type="EMBL" id="KAJ4491225.1"/>
    </source>
</evidence>
<dbReference type="InterPro" id="IPR001810">
    <property type="entry name" value="F-box_dom"/>
</dbReference>
<evidence type="ECO:0000259" key="2">
    <source>
        <dbReference type="Pfam" id="PF12937"/>
    </source>
</evidence>
<proteinExistence type="predicted"/>
<evidence type="ECO:0000256" key="1">
    <source>
        <dbReference type="SAM" id="MobiDB-lite"/>
    </source>
</evidence>
<dbReference type="EMBL" id="JANVFS010000006">
    <property type="protein sequence ID" value="KAJ4491225.1"/>
    <property type="molecule type" value="Genomic_DNA"/>
</dbReference>
<reference evidence="3" key="2">
    <citation type="journal article" date="2023" name="Proc. Natl. Acad. Sci. U.S.A.">
        <title>A global phylogenomic analysis of the shiitake genus Lentinula.</title>
        <authorList>
            <person name="Sierra-Patev S."/>
            <person name="Min B."/>
            <person name="Naranjo-Ortiz M."/>
            <person name="Looney B."/>
            <person name="Konkel Z."/>
            <person name="Slot J.C."/>
            <person name="Sakamoto Y."/>
            <person name="Steenwyk J.L."/>
            <person name="Rokas A."/>
            <person name="Carro J."/>
            <person name="Camarero S."/>
            <person name="Ferreira P."/>
            <person name="Molpeceres G."/>
            <person name="Ruiz-Duenas F.J."/>
            <person name="Serrano A."/>
            <person name="Henrissat B."/>
            <person name="Drula E."/>
            <person name="Hughes K.W."/>
            <person name="Mata J.L."/>
            <person name="Ishikawa N.K."/>
            <person name="Vargas-Isla R."/>
            <person name="Ushijima S."/>
            <person name="Smith C.A."/>
            <person name="Donoghue J."/>
            <person name="Ahrendt S."/>
            <person name="Andreopoulos W."/>
            <person name="He G."/>
            <person name="LaButti K."/>
            <person name="Lipzen A."/>
            <person name="Ng V."/>
            <person name="Riley R."/>
            <person name="Sandor L."/>
            <person name="Barry K."/>
            <person name="Martinez A.T."/>
            <person name="Xiao Y."/>
            <person name="Gibbons J.G."/>
            <person name="Terashima K."/>
            <person name="Grigoriev I.V."/>
            <person name="Hibbett D."/>
        </authorList>
    </citation>
    <scope>NUCLEOTIDE SEQUENCE</scope>
    <source>
        <strain evidence="3">Sp2 HRB7682 ss15</strain>
    </source>
</reference>
<reference evidence="3" key="1">
    <citation type="submission" date="2022-08" db="EMBL/GenBank/DDBJ databases">
        <authorList>
            <consortium name="DOE Joint Genome Institute"/>
            <person name="Min B."/>
            <person name="Riley R."/>
            <person name="Sierra-Patev S."/>
            <person name="Naranjo-Ortiz M."/>
            <person name="Looney B."/>
            <person name="Konkel Z."/>
            <person name="Slot J.C."/>
            <person name="Sakamoto Y."/>
            <person name="Steenwyk J.L."/>
            <person name="Rokas A."/>
            <person name="Carro J."/>
            <person name="Camarero S."/>
            <person name="Ferreira P."/>
            <person name="Molpeceres G."/>
            <person name="Ruiz-Duenas F.J."/>
            <person name="Serrano A."/>
            <person name="Henrissat B."/>
            <person name="Drula E."/>
            <person name="Hughes K.W."/>
            <person name="Mata J.L."/>
            <person name="Ishikawa N.K."/>
            <person name="Vargas-Isla R."/>
            <person name="Ushijima S."/>
            <person name="Smith C.A."/>
            <person name="Ahrendt S."/>
            <person name="Andreopoulos W."/>
            <person name="He G."/>
            <person name="Labutti K."/>
            <person name="Lipzen A."/>
            <person name="Ng V."/>
            <person name="Sandor L."/>
            <person name="Barry K."/>
            <person name="Martinez A.T."/>
            <person name="Xiao Y."/>
            <person name="Gibbons J.G."/>
            <person name="Terashima K."/>
            <person name="Hibbett D.S."/>
            <person name="Grigoriev I.V."/>
        </authorList>
    </citation>
    <scope>NUCLEOTIDE SEQUENCE</scope>
    <source>
        <strain evidence="3">Sp2 HRB7682 ss15</strain>
    </source>
</reference>
<feature type="compositionally biased region" description="Basic and acidic residues" evidence="1">
    <location>
        <begin position="34"/>
        <end position="51"/>
    </location>
</feature>
<dbReference type="InterPro" id="IPR036047">
    <property type="entry name" value="F-box-like_dom_sf"/>
</dbReference>
<dbReference type="Pfam" id="PF12937">
    <property type="entry name" value="F-box-like"/>
    <property type="match status" value="1"/>
</dbReference>
<gene>
    <name evidence="3" type="ORF">C8J55DRAFT_274663</name>
</gene>
<dbReference type="SUPFAM" id="SSF52047">
    <property type="entry name" value="RNI-like"/>
    <property type="match status" value="1"/>
</dbReference>
<dbReference type="AlphaFoldDB" id="A0A9W9AUZ2"/>
<evidence type="ECO:0000313" key="4">
    <source>
        <dbReference type="Proteomes" id="UP001150238"/>
    </source>
</evidence>
<dbReference type="Gene3D" id="3.80.10.10">
    <property type="entry name" value="Ribonuclease Inhibitor"/>
    <property type="match status" value="1"/>
</dbReference>
<sequence length="430" mass="50374">MPGTLRRKHRQELTLRRSFMEVMQAKLSTSLFRRPSDQHSPKSPENRRRDPCAEHRFKALPPAHRSSATSYTSTHSIRNLPPELLAYIFVLGCEDDPMLPLSVSHVCSFWRALALSTPVLWRRVVLGSHYSMWEETMYRARGCTLDIEFKPQNHRGPLAFYEVQRYMHLVMPHITRWRSLSIVFSEYQPYLWNSALSECCTKSNYTQVPGLEELCLVYRHNDDTKEFCLFSGFAPKLRRVTLDGIRLTWLPSLFQNLTYLDYTHHGKSNGYHAIQEIGNVLRVSSRLIELRVLFPNQGHITRPQNTQTSLPFGSLYLPWLRALHLRVETRRIPEELVLLASMFTTPRLSELLLIDTVGQRLAFRHIDAFWSAYTIPFSLRTLHLQNGWYTEDSVVFLSRVENLRWLVLRRGCSDVVHWLNPDIQRSPERK</sequence>
<accession>A0A9W9AUZ2</accession>
<dbReference type="Proteomes" id="UP001150238">
    <property type="component" value="Unassembled WGS sequence"/>
</dbReference>
<feature type="domain" description="F-box" evidence="2">
    <location>
        <begin position="77"/>
        <end position="126"/>
    </location>
</feature>
<dbReference type="InterPro" id="IPR032675">
    <property type="entry name" value="LRR_dom_sf"/>
</dbReference>
<feature type="region of interest" description="Disordered" evidence="1">
    <location>
        <begin position="30"/>
        <end position="51"/>
    </location>
</feature>
<organism evidence="3 4">
    <name type="scientific">Lentinula lateritia</name>
    <dbReference type="NCBI Taxonomy" id="40482"/>
    <lineage>
        <taxon>Eukaryota</taxon>
        <taxon>Fungi</taxon>
        <taxon>Dikarya</taxon>
        <taxon>Basidiomycota</taxon>
        <taxon>Agaricomycotina</taxon>
        <taxon>Agaricomycetes</taxon>
        <taxon>Agaricomycetidae</taxon>
        <taxon>Agaricales</taxon>
        <taxon>Marasmiineae</taxon>
        <taxon>Omphalotaceae</taxon>
        <taxon>Lentinula</taxon>
    </lineage>
</organism>
<dbReference type="SUPFAM" id="SSF81383">
    <property type="entry name" value="F-box domain"/>
    <property type="match status" value="1"/>
</dbReference>
<name>A0A9W9AUZ2_9AGAR</name>
<comment type="caution">
    <text evidence="3">The sequence shown here is derived from an EMBL/GenBank/DDBJ whole genome shotgun (WGS) entry which is preliminary data.</text>
</comment>
<protein>
    <recommendedName>
        <fullName evidence="2">F-box domain-containing protein</fullName>
    </recommendedName>
</protein>
<dbReference type="Gene3D" id="1.20.1280.50">
    <property type="match status" value="1"/>
</dbReference>